<dbReference type="AlphaFoldDB" id="A0A4D6MB25"/>
<dbReference type="GO" id="GO:0097367">
    <property type="term" value="F:carbohydrate derivative binding"/>
    <property type="evidence" value="ECO:0007669"/>
    <property type="project" value="InterPro"/>
</dbReference>
<evidence type="ECO:0000313" key="4">
    <source>
        <dbReference type="Proteomes" id="UP000501690"/>
    </source>
</evidence>
<dbReference type="InterPro" id="IPR001347">
    <property type="entry name" value="SIS_dom"/>
</dbReference>
<dbReference type="InterPro" id="IPR046348">
    <property type="entry name" value="SIS_dom_sf"/>
</dbReference>
<accession>A0A4D6MB25</accession>
<dbReference type="SUPFAM" id="SSF53697">
    <property type="entry name" value="SIS domain"/>
    <property type="match status" value="1"/>
</dbReference>
<organism evidence="3 4">
    <name type="scientific">Vigna unguiculata</name>
    <name type="common">Cowpea</name>
    <dbReference type="NCBI Taxonomy" id="3917"/>
    <lineage>
        <taxon>Eukaryota</taxon>
        <taxon>Viridiplantae</taxon>
        <taxon>Streptophyta</taxon>
        <taxon>Embryophyta</taxon>
        <taxon>Tracheophyta</taxon>
        <taxon>Spermatophyta</taxon>
        <taxon>Magnoliopsida</taxon>
        <taxon>eudicotyledons</taxon>
        <taxon>Gunneridae</taxon>
        <taxon>Pentapetalae</taxon>
        <taxon>rosids</taxon>
        <taxon>fabids</taxon>
        <taxon>Fabales</taxon>
        <taxon>Fabaceae</taxon>
        <taxon>Papilionoideae</taxon>
        <taxon>50 kb inversion clade</taxon>
        <taxon>NPAAA clade</taxon>
        <taxon>indigoferoid/millettioid clade</taxon>
        <taxon>Phaseoleae</taxon>
        <taxon>Vigna</taxon>
    </lineage>
</organism>
<keyword evidence="3" id="KW-0413">Isomerase</keyword>
<protein>
    <submittedName>
        <fullName evidence="3">Arabinose-5-phosphate isomerase</fullName>
    </submittedName>
</protein>
<evidence type="ECO:0000256" key="1">
    <source>
        <dbReference type="SAM" id="MobiDB-lite"/>
    </source>
</evidence>
<dbReference type="Pfam" id="PF01380">
    <property type="entry name" value="SIS"/>
    <property type="match status" value="1"/>
</dbReference>
<dbReference type="PROSITE" id="PS51464">
    <property type="entry name" value="SIS"/>
    <property type="match status" value="1"/>
</dbReference>
<dbReference type="EMBL" id="CP039350">
    <property type="protein sequence ID" value="QCD97256.1"/>
    <property type="molecule type" value="Genomic_DNA"/>
</dbReference>
<dbReference type="GO" id="GO:0016853">
    <property type="term" value="F:isomerase activity"/>
    <property type="evidence" value="ECO:0007669"/>
    <property type="project" value="UniProtKB-KW"/>
</dbReference>
<dbReference type="PANTHER" id="PTHR47476">
    <property type="match status" value="1"/>
</dbReference>
<feature type="region of interest" description="Disordered" evidence="1">
    <location>
        <begin position="35"/>
        <end position="70"/>
    </location>
</feature>
<dbReference type="PANTHER" id="PTHR47476:SF2">
    <property type="entry name" value="ARABINOSE 5-PHOSPHATE ISOMERASE-RELATED"/>
    <property type="match status" value="1"/>
</dbReference>
<dbReference type="GO" id="GO:1901135">
    <property type="term" value="P:carbohydrate derivative metabolic process"/>
    <property type="evidence" value="ECO:0007669"/>
    <property type="project" value="InterPro"/>
</dbReference>
<evidence type="ECO:0000259" key="2">
    <source>
        <dbReference type="PROSITE" id="PS51464"/>
    </source>
</evidence>
<dbReference type="Proteomes" id="UP000501690">
    <property type="component" value="Linkage Group LG6"/>
</dbReference>
<reference evidence="3 4" key="1">
    <citation type="submission" date="2019-04" db="EMBL/GenBank/DDBJ databases">
        <title>An improved genome assembly and genetic linkage map for asparagus bean, Vigna unguiculata ssp. sesquipedialis.</title>
        <authorList>
            <person name="Xia Q."/>
            <person name="Zhang R."/>
            <person name="Dong Y."/>
        </authorList>
    </citation>
    <scope>NUCLEOTIDE SEQUENCE [LARGE SCALE GENOMIC DNA]</scope>
    <source>
        <tissue evidence="3">Leaf</tissue>
    </source>
</reference>
<feature type="compositionally biased region" description="Basic residues" evidence="1">
    <location>
        <begin position="55"/>
        <end position="64"/>
    </location>
</feature>
<keyword evidence="4" id="KW-1185">Reference proteome</keyword>
<dbReference type="Gene3D" id="3.40.50.10490">
    <property type="entry name" value="Glucose-6-phosphate isomerase like protein, domain 1"/>
    <property type="match status" value="1"/>
</dbReference>
<feature type="domain" description="SIS" evidence="2">
    <location>
        <begin position="122"/>
        <end position="251"/>
    </location>
</feature>
<sequence length="251" mass="27277">MSILPRLICLGWPGTEAYNGTVAFLQLEPSFRPRFSKYPKPKRDPKPKSGWKSGYRPRSKKTRCQKGVNGFGSSNNRSHRVYLGFEIREPFFLLALAPLFKSQQSHLNFFFEHIDHSQTLAFTRALLNATGTVFFTGVGKSGFVAHKISQMLVSLGIRSAFLSPVDALHGDIGILTERDVPVLLSKSGATEELLHLVPCASDVADTGPVEEVAAEAAFEGGAFGGGDAESGEEENAGEGFFLEDDIVLVLG</sequence>
<name>A0A4D6MB25_VIGUN</name>
<evidence type="ECO:0000313" key="3">
    <source>
        <dbReference type="EMBL" id="QCD97256.1"/>
    </source>
</evidence>
<gene>
    <name evidence="3" type="ORF">DEO72_LG6g1966</name>
</gene>
<proteinExistence type="predicted"/>